<dbReference type="EMBL" id="MNPL01009507">
    <property type="protein sequence ID" value="OQR73691.1"/>
    <property type="molecule type" value="Genomic_DNA"/>
</dbReference>
<dbReference type="Proteomes" id="UP000192247">
    <property type="component" value="Unassembled WGS sequence"/>
</dbReference>
<evidence type="ECO:0000313" key="1">
    <source>
        <dbReference type="EMBL" id="OQR73691.1"/>
    </source>
</evidence>
<accession>A0A1V9XJS8</accession>
<dbReference type="InParanoid" id="A0A1V9XJS8"/>
<reference evidence="1 2" key="1">
    <citation type="journal article" date="2017" name="Gigascience">
        <title>Draft genome of the honey bee ectoparasitic mite, Tropilaelaps mercedesae, is shaped by the parasitic life history.</title>
        <authorList>
            <person name="Dong X."/>
            <person name="Armstrong S.D."/>
            <person name="Xia D."/>
            <person name="Makepeace B.L."/>
            <person name="Darby A.C."/>
            <person name="Kadowaki T."/>
        </authorList>
    </citation>
    <scope>NUCLEOTIDE SEQUENCE [LARGE SCALE GENOMIC DNA]</scope>
    <source>
        <strain evidence="1">Wuxi-XJTLU</strain>
    </source>
</reference>
<gene>
    <name evidence="1" type="ORF">BIW11_09577</name>
</gene>
<organism evidence="1 2">
    <name type="scientific">Tropilaelaps mercedesae</name>
    <dbReference type="NCBI Taxonomy" id="418985"/>
    <lineage>
        <taxon>Eukaryota</taxon>
        <taxon>Metazoa</taxon>
        <taxon>Ecdysozoa</taxon>
        <taxon>Arthropoda</taxon>
        <taxon>Chelicerata</taxon>
        <taxon>Arachnida</taxon>
        <taxon>Acari</taxon>
        <taxon>Parasitiformes</taxon>
        <taxon>Mesostigmata</taxon>
        <taxon>Gamasina</taxon>
        <taxon>Dermanyssoidea</taxon>
        <taxon>Laelapidae</taxon>
        <taxon>Tropilaelaps</taxon>
    </lineage>
</organism>
<evidence type="ECO:0000313" key="2">
    <source>
        <dbReference type="Proteomes" id="UP000192247"/>
    </source>
</evidence>
<keyword evidence="2" id="KW-1185">Reference proteome</keyword>
<name>A0A1V9XJS8_9ACAR</name>
<comment type="caution">
    <text evidence="1">The sequence shown here is derived from an EMBL/GenBank/DDBJ whole genome shotgun (WGS) entry which is preliminary data.</text>
</comment>
<proteinExistence type="predicted"/>
<sequence>MARPVWETSNAKRCRAGSYSMARNLCLSWTPSGQLLSINFGANHSLRFFKVTQRASAREFYRSVVRAHEFMIYLTELSNLCNNVPTSSMCSIRHTESSTELLAISLMATSACPRAI</sequence>
<dbReference type="AlphaFoldDB" id="A0A1V9XJS8"/>
<protein>
    <submittedName>
        <fullName evidence="1">Uncharacterized protein</fullName>
    </submittedName>
</protein>